<feature type="compositionally biased region" description="Basic and acidic residues" evidence="1">
    <location>
        <begin position="178"/>
        <end position="201"/>
    </location>
</feature>
<evidence type="ECO:0000259" key="2">
    <source>
        <dbReference type="Pfam" id="PF14443"/>
    </source>
</evidence>
<feature type="compositionally biased region" description="Acidic residues" evidence="1">
    <location>
        <begin position="209"/>
        <end position="221"/>
    </location>
</feature>
<protein>
    <recommendedName>
        <fullName evidence="2">DBC1/CARP1 catalytically inactive NUDIX hydrolase domain-containing protein</fullName>
    </recommendedName>
</protein>
<keyword evidence="4" id="KW-1185">Reference proteome</keyword>
<evidence type="ECO:0000313" key="4">
    <source>
        <dbReference type="Proteomes" id="UP001459277"/>
    </source>
</evidence>
<feature type="domain" description="DBC1/CARP1 catalytically inactive NUDIX hydrolase" evidence="2">
    <location>
        <begin position="118"/>
        <end position="150"/>
    </location>
</feature>
<evidence type="ECO:0000256" key="1">
    <source>
        <dbReference type="SAM" id="MobiDB-lite"/>
    </source>
</evidence>
<dbReference type="EMBL" id="JAZDWU010000004">
    <property type="protein sequence ID" value="KAL0003835.1"/>
    <property type="molecule type" value="Genomic_DNA"/>
</dbReference>
<organism evidence="3 4">
    <name type="scientific">Lithocarpus litseifolius</name>
    <dbReference type="NCBI Taxonomy" id="425828"/>
    <lineage>
        <taxon>Eukaryota</taxon>
        <taxon>Viridiplantae</taxon>
        <taxon>Streptophyta</taxon>
        <taxon>Embryophyta</taxon>
        <taxon>Tracheophyta</taxon>
        <taxon>Spermatophyta</taxon>
        <taxon>Magnoliopsida</taxon>
        <taxon>eudicotyledons</taxon>
        <taxon>Gunneridae</taxon>
        <taxon>Pentapetalae</taxon>
        <taxon>rosids</taxon>
        <taxon>fabids</taxon>
        <taxon>Fagales</taxon>
        <taxon>Fagaceae</taxon>
        <taxon>Lithocarpus</taxon>
    </lineage>
</organism>
<dbReference type="GO" id="GO:0006355">
    <property type="term" value="P:regulation of DNA-templated transcription"/>
    <property type="evidence" value="ECO:0007669"/>
    <property type="project" value="InterPro"/>
</dbReference>
<evidence type="ECO:0000313" key="3">
    <source>
        <dbReference type="EMBL" id="KAL0003835.1"/>
    </source>
</evidence>
<feature type="region of interest" description="Disordered" evidence="1">
    <location>
        <begin position="166"/>
        <end position="235"/>
    </location>
</feature>
<dbReference type="InterPro" id="IPR025224">
    <property type="entry name" value="CCAR1/CCAR2"/>
</dbReference>
<dbReference type="InterPro" id="IPR025954">
    <property type="entry name" value="DBC1/CARP1_inactive_NUDIX"/>
</dbReference>
<gene>
    <name evidence="3" type="ORF">SO802_011396</name>
</gene>
<dbReference type="PANTHER" id="PTHR14304">
    <property type="entry name" value="CELL DIVISION CYCLE AND APOPTOSIS REGULATOR PROTEIN"/>
    <property type="match status" value="1"/>
</dbReference>
<reference evidence="3 4" key="1">
    <citation type="submission" date="2024-01" db="EMBL/GenBank/DDBJ databases">
        <title>A telomere-to-telomere, gap-free genome of sweet tea (Lithocarpus litseifolius).</title>
        <authorList>
            <person name="Zhou J."/>
        </authorList>
    </citation>
    <scope>NUCLEOTIDE SEQUENCE [LARGE SCALE GENOMIC DNA]</scope>
    <source>
        <strain evidence="3">Zhou-2022a</strain>
        <tissue evidence="3">Leaf</tissue>
    </source>
</reference>
<dbReference type="AlphaFoldDB" id="A0AAW2D3Z5"/>
<dbReference type="Proteomes" id="UP001459277">
    <property type="component" value="Unassembled WGS sequence"/>
</dbReference>
<name>A0AAW2D3Z5_9ROSI</name>
<dbReference type="Pfam" id="PF14443">
    <property type="entry name" value="DBC1"/>
    <property type="match status" value="1"/>
</dbReference>
<dbReference type="GO" id="GO:0005634">
    <property type="term" value="C:nucleus"/>
    <property type="evidence" value="ECO:0007669"/>
    <property type="project" value="TreeGrafter"/>
</dbReference>
<dbReference type="PANTHER" id="PTHR14304:SF11">
    <property type="entry name" value="SAP DOMAIN-CONTAINING PROTEIN"/>
    <property type="match status" value="1"/>
</dbReference>
<proteinExistence type="predicted"/>
<comment type="caution">
    <text evidence="3">The sequence shown here is derived from an EMBL/GenBank/DDBJ whole genome shotgun (WGS) entry which is preliminary data.</text>
</comment>
<sequence length="235" mass="27159">MLCFGASCEHDFVEEEKATELKEPSVDLLAEEPTKSEHGNIVWKAKMILMSRLIKNALEELSSEKSSDDRISHICNILWFALLKKDQSFMTLVVNGILLMFFDHVIRFESEVLNSRSVDDTSLIQTAHRYAKDVTQLDLKNCRHWNCFLEPVKRAKISELLVKEQDSKSETLNTAQPDDDKTKVKEEDKSVDHVVEVKMEDETNVVKMEDEDPEEEEEMEESGMQHDLPNVKKEE</sequence>
<accession>A0AAW2D3Z5</accession>